<dbReference type="Proteomes" id="UP000318571">
    <property type="component" value="Chromosome 10"/>
</dbReference>
<feature type="compositionally biased region" description="Basic and acidic residues" evidence="2">
    <location>
        <begin position="580"/>
        <end position="602"/>
    </location>
</feature>
<dbReference type="EMBL" id="VCGU01000458">
    <property type="protein sequence ID" value="TRY63156.1"/>
    <property type="molecule type" value="Genomic_DNA"/>
</dbReference>
<evidence type="ECO:0008006" key="5">
    <source>
        <dbReference type="Google" id="ProtNLM"/>
    </source>
</evidence>
<feature type="region of interest" description="Disordered" evidence="2">
    <location>
        <begin position="1723"/>
        <end position="1752"/>
    </location>
</feature>
<feature type="region of interest" description="Disordered" evidence="2">
    <location>
        <begin position="1150"/>
        <end position="1193"/>
    </location>
</feature>
<dbReference type="GO" id="GO:0005813">
    <property type="term" value="C:centrosome"/>
    <property type="evidence" value="ECO:0007669"/>
    <property type="project" value="InterPro"/>
</dbReference>
<feature type="compositionally biased region" description="Low complexity" evidence="2">
    <location>
        <begin position="1556"/>
        <end position="1565"/>
    </location>
</feature>
<evidence type="ECO:0000256" key="2">
    <source>
        <dbReference type="SAM" id="MobiDB-lite"/>
    </source>
</evidence>
<feature type="compositionally biased region" description="Polar residues" evidence="2">
    <location>
        <begin position="303"/>
        <end position="328"/>
    </location>
</feature>
<feature type="region of interest" description="Disordered" evidence="2">
    <location>
        <begin position="1039"/>
        <end position="1075"/>
    </location>
</feature>
<evidence type="ECO:0000313" key="4">
    <source>
        <dbReference type="Proteomes" id="UP000318571"/>
    </source>
</evidence>
<feature type="region of interest" description="Disordered" evidence="2">
    <location>
        <begin position="1325"/>
        <end position="1370"/>
    </location>
</feature>
<feature type="region of interest" description="Disordered" evidence="2">
    <location>
        <begin position="568"/>
        <end position="617"/>
    </location>
</feature>
<feature type="compositionally biased region" description="Acidic residues" evidence="2">
    <location>
        <begin position="1650"/>
        <end position="1659"/>
    </location>
</feature>
<feature type="compositionally biased region" description="Basic and acidic residues" evidence="2">
    <location>
        <begin position="456"/>
        <end position="468"/>
    </location>
</feature>
<feature type="compositionally biased region" description="Low complexity" evidence="2">
    <location>
        <begin position="167"/>
        <end position="210"/>
    </location>
</feature>
<feature type="compositionally biased region" description="Polar residues" evidence="2">
    <location>
        <begin position="482"/>
        <end position="500"/>
    </location>
</feature>
<dbReference type="GO" id="GO:0008017">
    <property type="term" value="F:microtubule binding"/>
    <property type="evidence" value="ECO:0007669"/>
    <property type="project" value="InterPro"/>
</dbReference>
<evidence type="ECO:0000313" key="3">
    <source>
        <dbReference type="EMBL" id="TRY63156.1"/>
    </source>
</evidence>
<feature type="region of interest" description="Disordered" evidence="2">
    <location>
        <begin position="128"/>
        <end position="148"/>
    </location>
</feature>
<keyword evidence="4" id="KW-1185">Reference proteome</keyword>
<feature type="compositionally biased region" description="Low complexity" evidence="2">
    <location>
        <begin position="1386"/>
        <end position="1403"/>
    </location>
</feature>
<reference evidence="3 4" key="1">
    <citation type="journal article" date="2018" name="Nat. Ecol. Evol.">
        <title>Genomic signatures of mitonuclear coevolution across populations of Tigriopus californicus.</title>
        <authorList>
            <person name="Barreto F.S."/>
            <person name="Watson E.T."/>
            <person name="Lima T.G."/>
            <person name="Willett C.S."/>
            <person name="Edmands S."/>
            <person name="Li W."/>
            <person name="Burton R.S."/>
        </authorList>
    </citation>
    <scope>NUCLEOTIDE SEQUENCE [LARGE SCALE GENOMIC DNA]</scope>
    <source>
        <strain evidence="3 4">San Diego</strain>
    </source>
</reference>
<keyword evidence="1" id="KW-0175">Coiled coil</keyword>
<feature type="compositionally biased region" description="Low complexity" evidence="2">
    <location>
        <begin position="237"/>
        <end position="247"/>
    </location>
</feature>
<feature type="region of interest" description="Disordered" evidence="2">
    <location>
        <begin position="167"/>
        <end position="277"/>
    </location>
</feature>
<feature type="region of interest" description="Disordered" evidence="2">
    <location>
        <begin position="425"/>
        <end position="508"/>
    </location>
</feature>
<feature type="coiled-coil region" evidence="1">
    <location>
        <begin position="1227"/>
        <end position="1310"/>
    </location>
</feature>
<dbReference type="STRING" id="6832.A0A553NCI4"/>
<feature type="region of interest" description="Disordered" evidence="2">
    <location>
        <begin position="640"/>
        <end position="697"/>
    </location>
</feature>
<feature type="compositionally biased region" description="Polar residues" evidence="2">
    <location>
        <begin position="1566"/>
        <end position="1610"/>
    </location>
</feature>
<feature type="compositionally biased region" description="Basic and acidic residues" evidence="2">
    <location>
        <begin position="1361"/>
        <end position="1370"/>
    </location>
</feature>
<feature type="compositionally biased region" description="Basic residues" evidence="2">
    <location>
        <begin position="211"/>
        <end position="220"/>
    </location>
</feature>
<feature type="region of interest" description="Disordered" evidence="2">
    <location>
        <begin position="1386"/>
        <end position="1474"/>
    </location>
</feature>
<feature type="compositionally biased region" description="Polar residues" evidence="2">
    <location>
        <begin position="1414"/>
        <end position="1424"/>
    </location>
</feature>
<feature type="compositionally biased region" description="Polar residues" evidence="2">
    <location>
        <begin position="134"/>
        <end position="144"/>
    </location>
</feature>
<feature type="region of interest" description="Disordered" evidence="2">
    <location>
        <begin position="888"/>
        <end position="924"/>
    </location>
</feature>
<comment type="caution">
    <text evidence="3">The sequence shown here is derived from an EMBL/GenBank/DDBJ whole genome shotgun (WGS) entry which is preliminary data.</text>
</comment>
<name>A0A553NCI4_TIGCA</name>
<feature type="compositionally biased region" description="Basic and acidic residues" evidence="2">
    <location>
        <begin position="822"/>
        <end position="834"/>
    </location>
</feature>
<feature type="compositionally biased region" description="Basic and acidic residues" evidence="2">
    <location>
        <begin position="641"/>
        <end position="674"/>
    </location>
</feature>
<dbReference type="PANTHER" id="PTHR13958">
    <property type="entry name" value="CENTROSOME-ASSOCIATED PROTEIN 350"/>
    <property type="match status" value="1"/>
</dbReference>
<feature type="region of interest" description="Disordered" evidence="2">
    <location>
        <begin position="744"/>
        <end position="837"/>
    </location>
</feature>
<evidence type="ECO:0000256" key="1">
    <source>
        <dbReference type="SAM" id="Coils"/>
    </source>
</evidence>
<sequence length="2124" mass="238634">MAHTNHSSRHRGVKNETIFSMEIPIEIMNPRPKPATSLNTDISRFRTVDVDIPKGPKPIYPNQEEYLHHRLNVAYGHEKKPQEFTRVPSRFSVPTISLETRKLLQEVENLKMRQQPLLDEASICEWRKSRERSATTSDATSSKYRSYKGSIQKENVDSTSYDLTSLTTETTSSKSRTATTATTSETPEDSTTATATQITTSSKTASSSSSSRHRHQRKRKVVDYSGPSTTSSHEITSTRSGTSTSETLKTDTQGQSKTSVDHGLVGGSSQAKSPKLELQDIAVQTDAFEIPRRSRPRIRFRPNNQLESQGLRTKSESSLTGIGTTKTPRSPYHVRSKSEDSSFDWKEHRQQLREKREHEKPWRNNMMSINKKKKKDEGDGKKHVVKNTTPPPLQISKEPLSQWVGSNEPAVLSNIVSVGIAKADELPHTSKTGLPKPRLKDVTVTVPDTTYPKSSTENERTSDTKEPDSVQVQKPWRCNMKVVSTNDSVDGKNGTKSSMYASEERQKLWESNPEVQKYMVEKRLKAKHEEQKREKEMTQRDESIRKRLLALEMKRREDYKRVLLLKESSSMPHLPQPEEVNDKKREVVQRDQPKVPSEKIETKYAVGHSTKDEQDPLDWKKTLQELTIEMRQKKALLLENVQKRPCREHGLGHKQPEKAGRNKDASISKREARNDTLSSECDLPERDPNLTAQDKSQKLKVTVSEMFERHQRDLEAIKNANLGIELPDSSQLLSKFKPNRPALEATTKIPVEPKIRMMVPSSPPPESSSESDLPSPKDSLNFLSSVRRKEPLVKLESQNQGEKPKPVNTKVTPTSRGTFRGAEPHYRQHPKDDDIPSVNLSEGPLSTSMSSLGDNHDGQIILADHLQVNPCQSPRVIHPPANPLPNIGTTSEPHQALSTSSELISETRQQEKKRGPRSTSHMNISDALKLRFRVEMDHLESMSEVDRQLNQLQQIKDISSQKIKSADLASYLQSLQREAKKSGDDVKRSESRADFEARLRTEFRAILDKKMYKLVEKQAEAATLTANAAEQLARLQIGESAPRGARSNVTRQTNSNSTSVSSSSSIGASSVSCKPKHMISPRLKTMMSHSSTKISEVLSAIEETEKSSGNIPRTISEALGHLSSADEISSSGHNITEAISKELSEYSSKFEEESTASTTTAIQEDNKSSTRSSRSLRSKMTAKKGTDLDSSESSQLFLPSKLKNLAQLVISEGEDDSFHALTRTIERQQLEEESLRSQQQYQILKRKEYDLVEKAKSELLNLKDERRKVKNDAEKVNSLKRRERAILLDLDKKRKEINRLKKAIKLGEKERKIILKQHKMLYKLSSSSTTSKSKSVSNKTSNHEDDDSLVTDSESPSQKQDPPKAKHEGSFLEANTQSSSIVLDADSTLGSSSDSSSHGSRTRQGNGSERRRSSVPQTLSSPSKMDSLKKSFGSLKTPLSPKLSQSRRRHSSADSDESMSLSQADTISDHSDVDIRIQTLQDELKRRMATASKLKRQQRLKKKEKLRIQETTLKKQIEQYDKLIEETRADLHDETTKKSNAPHVPPQIKTPKLIASPTLTSPTPSYSKTDSFESSPPVSLGSEEQSQALSQTSPSQQDTTIMTSSKATNQVEEEENKQAPKASPLGCEMDVPVQGVPPPEVEIPPIQDKQEDDQSEYSDDFTLSNANSETEIDEVQTETPQVQSHEGPSLSLREDEEASRLDLITDHILELLIADACESLGQVRKTSSSESQRAIKPRDSDVRIGPKPRTRPQDLMLTTFDISSESSSDEAVVRTVPTVDIDPKKTAQFSHEDQHEELPAHGSLNFNNGINVNNNSNNDNGDDSVVAAFHGNFIDDDFGLTSIAQESEKIRLQQLEIEAEIQRIQEESARAVLVPENPPPPYTPPPVAIQSPDKDKPIKAVVPGRRDYASKGSKAFVPTTQEELAHIARAITEAIFNSRTGITWERETLLSHLLSISVPNQERITTTATTTTSTSSSSTESRRVFLNFLIDLIQEIVTNIYQVESESQNPPWLPPKPIFKERFKAPKDLNSLWDRVQKEIWVHFGFQKRAQKENLIVRWSQKRRDRVDHILVRELHAEEATWTDYNQDEAIVKDQLASAIWTILIEDTAKRVSEVYNNTVSPLM</sequence>
<feature type="coiled-coil region" evidence="1">
    <location>
        <begin position="1477"/>
        <end position="1530"/>
    </location>
</feature>
<dbReference type="InterPro" id="IPR028750">
    <property type="entry name" value="CEP350/CC187"/>
</dbReference>
<feature type="compositionally biased region" description="Polar residues" evidence="2">
    <location>
        <begin position="1677"/>
        <end position="1686"/>
    </location>
</feature>
<proteinExistence type="predicted"/>
<feature type="compositionally biased region" description="Polar residues" evidence="2">
    <location>
        <begin position="226"/>
        <end position="235"/>
    </location>
</feature>
<feature type="region of interest" description="Disordered" evidence="2">
    <location>
        <begin position="293"/>
        <end position="401"/>
    </location>
</feature>
<gene>
    <name evidence="3" type="ORF">TCAL_11660</name>
</gene>
<feature type="compositionally biased region" description="Polar residues" evidence="2">
    <location>
        <begin position="1350"/>
        <end position="1360"/>
    </location>
</feature>
<feature type="compositionally biased region" description="Low complexity" evidence="2">
    <location>
        <begin position="1047"/>
        <end position="1072"/>
    </location>
</feature>
<dbReference type="GO" id="GO:0034453">
    <property type="term" value="P:microtubule anchoring"/>
    <property type="evidence" value="ECO:0007669"/>
    <property type="project" value="InterPro"/>
</dbReference>
<organism evidence="3 4">
    <name type="scientific">Tigriopus californicus</name>
    <name type="common">Marine copepod</name>
    <dbReference type="NCBI Taxonomy" id="6832"/>
    <lineage>
        <taxon>Eukaryota</taxon>
        <taxon>Metazoa</taxon>
        <taxon>Ecdysozoa</taxon>
        <taxon>Arthropoda</taxon>
        <taxon>Crustacea</taxon>
        <taxon>Multicrustacea</taxon>
        <taxon>Hexanauplia</taxon>
        <taxon>Copepoda</taxon>
        <taxon>Harpacticoida</taxon>
        <taxon>Harpacticidae</taxon>
        <taxon>Tigriopus</taxon>
    </lineage>
</organism>
<feature type="compositionally biased region" description="Basic and acidic residues" evidence="2">
    <location>
        <begin position="336"/>
        <end position="362"/>
    </location>
</feature>
<feature type="compositionally biased region" description="Low complexity" evidence="2">
    <location>
        <begin position="767"/>
        <end position="780"/>
    </location>
</feature>
<protein>
    <recommendedName>
        <fullName evidence="5">CAP-Gly domain-containing protein</fullName>
    </recommendedName>
</protein>
<dbReference type="PANTHER" id="PTHR13958:SF3">
    <property type="entry name" value="CAP-GLY DOMAIN-CONTAINING PROTEIN-RELATED"/>
    <property type="match status" value="1"/>
</dbReference>
<feature type="compositionally biased region" description="Polar residues" evidence="2">
    <location>
        <begin position="888"/>
        <end position="907"/>
    </location>
</feature>
<accession>A0A553NCI4</accession>
<feature type="region of interest" description="Disordered" evidence="2">
    <location>
        <begin position="1531"/>
        <end position="1696"/>
    </location>
</feature>
<feature type="compositionally biased region" description="Low complexity" evidence="2">
    <location>
        <begin position="1325"/>
        <end position="1340"/>
    </location>
</feature>